<evidence type="ECO:0000313" key="3">
    <source>
        <dbReference type="Proteomes" id="UP000254033"/>
    </source>
</evidence>
<proteinExistence type="predicted"/>
<dbReference type="AlphaFoldDB" id="A0A378KN60"/>
<reference evidence="1 3" key="1">
    <citation type="submission" date="2018-06" db="EMBL/GenBank/DDBJ databases">
        <authorList>
            <consortium name="Pathogen Informatics"/>
            <person name="Doyle S."/>
        </authorList>
    </citation>
    <scope>NUCLEOTIDE SEQUENCE [LARGE SCALE GENOMIC DNA]</scope>
    <source>
        <strain evidence="1 3">NCTC11978</strain>
    </source>
</reference>
<dbReference type="EMBL" id="UGNY01000002">
    <property type="protein sequence ID" value="STX88294.1"/>
    <property type="molecule type" value="Genomic_DNA"/>
</dbReference>
<organism evidence="1 3">
    <name type="scientific">Legionella feeleii</name>
    <dbReference type="NCBI Taxonomy" id="453"/>
    <lineage>
        <taxon>Bacteria</taxon>
        <taxon>Pseudomonadati</taxon>
        <taxon>Pseudomonadota</taxon>
        <taxon>Gammaproteobacteria</taxon>
        <taxon>Legionellales</taxon>
        <taxon>Legionellaceae</taxon>
        <taxon>Legionella</taxon>
    </lineage>
</organism>
<evidence type="ECO:0000313" key="1">
    <source>
        <dbReference type="EMBL" id="STX88294.1"/>
    </source>
</evidence>
<gene>
    <name evidence="1" type="ORF">NCTC11978_03311</name>
    <name evidence="2" type="ORF">NCTC11978_03378</name>
</gene>
<dbReference type="Proteomes" id="UP000254033">
    <property type="component" value="Unassembled WGS sequence"/>
</dbReference>
<protein>
    <submittedName>
        <fullName evidence="1">Uncharacterized protein</fullName>
    </submittedName>
</protein>
<accession>A0A378KN60</accession>
<dbReference type="EMBL" id="UGNY01000002">
    <property type="protein sequence ID" value="STX88361.1"/>
    <property type="molecule type" value="Genomic_DNA"/>
</dbReference>
<sequence length="43" mass="4969">MKAMVGQYQGLFMTRNKPTIVQLFFSQQATKDLVHLDGDFCLF</sequence>
<name>A0A378KN60_9GAMM</name>
<evidence type="ECO:0000313" key="2">
    <source>
        <dbReference type="EMBL" id="STX88361.1"/>
    </source>
</evidence>